<evidence type="ECO:0000313" key="8">
    <source>
        <dbReference type="Proteomes" id="UP000249008"/>
    </source>
</evidence>
<dbReference type="InterPro" id="IPR050682">
    <property type="entry name" value="ModA/WtpA"/>
</dbReference>
<dbReference type="GO" id="GO:1901359">
    <property type="term" value="F:tungstate binding"/>
    <property type="evidence" value="ECO:0007669"/>
    <property type="project" value="UniProtKB-ARBA"/>
</dbReference>
<organism evidence="7 8">
    <name type="scientific">Fusobacterium ulcerans</name>
    <dbReference type="NCBI Taxonomy" id="861"/>
    <lineage>
        <taxon>Bacteria</taxon>
        <taxon>Fusobacteriati</taxon>
        <taxon>Fusobacteriota</taxon>
        <taxon>Fusobacteriia</taxon>
        <taxon>Fusobacteriales</taxon>
        <taxon>Fusobacteriaceae</taxon>
        <taxon>Fusobacterium</taxon>
    </lineage>
</organism>
<dbReference type="PROSITE" id="PS51257">
    <property type="entry name" value="PROKAR_LIPOPROTEIN"/>
    <property type="match status" value="1"/>
</dbReference>
<gene>
    <name evidence="7" type="primary">modA</name>
    <name evidence="7" type="ORF">NCTC12112_01072</name>
</gene>
<dbReference type="GO" id="GO:0030973">
    <property type="term" value="F:molybdate ion binding"/>
    <property type="evidence" value="ECO:0007669"/>
    <property type="project" value="TreeGrafter"/>
</dbReference>
<dbReference type="RefSeq" id="WP_005976871.1">
    <property type="nucleotide sequence ID" value="NZ_CABKNW010000001.1"/>
</dbReference>
<keyword evidence="4 6" id="KW-0732">Signal</keyword>
<accession>A0AAX2J8Q1</accession>
<feature type="signal peptide" evidence="6">
    <location>
        <begin position="1"/>
        <end position="18"/>
    </location>
</feature>
<dbReference type="PIRSF" id="PIRSF004846">
    <property type="entry name" value="ModA"/>
    <property type="match status" value="1"/>
</dbReference>
<feature type="chain" id="PRO_5043713118" evidence="6">
    <location>
        <begin position="19"/>
        <end position="249"/>
    </location>
</feature>
<dbReference type="GO" id="GO:0015689">
    <property type="term" value="P:molybdate ion transport"/>
    <property type="evidence" value="ECO:0007669"/>
    <property type="project" value="InterPro"/>
</dbReference>
<evidence type="ECO:0000256" key="2">
    <source>
        <dbReference type="ARBA" id="ARBA00022505"/>
    </source>
</evidence>
<feature type="binding site" evidence="5">
    <location>
        <position position="63"/>
    </location>
    <ligand>
        <name>molybdate</name>
        <dbReference type="ChEBI" id="CHEBI:36264"/>
    </ligand>
</feature>
<evidence type="ECO:0000256" key="3">
    <source>
        <dbReference type="ARBA" id="ARBA00022723"/>
    </source>
</evidence>
<evidence type="ECO:0000256" key="1">
    <source>
        <dbReference type="ARBA" id="ARBA00009175"/>
    </source>
</evidence>
<dbReference type="GO" id="GO:0046872">
    <property type="term" value="F:metal ion binding"/>
    <property type="evidence" value="ECO:0007669"/>
    <property type="project" value="UniProtKB-KW"/>
</dbReference>
<dbReference type="AlphaFoldDB" id="A0AAX2J8Q1"/>
<dbReference type="Pfam" id="PF13531">
    <property type="entry name" value="SBP_bac_11"/>
    <property type="match status" value="1"/>
</dbReference>
<evidence type="ECO:0000313" key="7">
    <source>
        <dbReference type="EMBL" id="SQJ01074.1"/>
    </source>
</evidence>
<keyword evidence="2 5" id="KW-0500">Molybdenum</keyword>
<dbReference type="FunFam" id="3.40.190.10:FF:000035">
    <property type="entry name" value="Molybdate ABC transporter substrate-binding protein"/>
    <property type="match status" value="1"/>
</dbReference>
<feature type="binding site" evidence="5">
    <location>
        <position position="183"/>
    </location>
    <ligand>
        <name>molybdate</name>
        <dbReference type="ChEBI" id="CHEBI:36264"/>
    </ligand>
</feature>
<evidence type="ECO:0000256" key="6">
    <source>
        <dbReference type="SAM" id="SignalP"/>
    </source>
</evidence>
<dbReference type="EMBL" id="LS483487">
    <property type="protein sequence ID" value="SQJ01074.1"/>
    <property type="molecule type" value="Genomic_DNA"/>
</dbReference>
<dbReference type="InterPro" id="IPR005950">
    <property type="entry name" value="ModA"/>
</dbReference>
<dbReference type="PANTHER" id="PTHR30632:SF0">
    <property type="entry name" value="SULFATE-BINDING PROTEIN"/>
    <property type="match status" value="1"/>
</dbReference>
<feature type="binding site" evidence="5">
    <location>
        <position position="35"/>
    </location>
    <ligand>
        <name>molybdate</name>
        <dbReference type="ChEBI" id="CHEBI:36264"/>
    </ligand>
</feature>
<feature type="binding site" evidence="5">
    <location>
        <position position="138"/>
    </location>
    <ligand>
        <name>molybdate</name>
        <dbReference type="ChEBI" id="CHEBI:36264"/>
    </ligand>
</feature>
<dbReference type="Proteomes" id="UP000249008">
    <property type="component" value="Chromosome 1"/>
</dbReference>
<keyword evidence="3 5" id="KW-0479">Metal-binding</keyword>
<dbReference type="SUPFAM" id="SSF53850">
    <property type="entry name" value="Periplasmic binding protein-like II"/>
    <property type="match status" value="1"/>
</dbReference>
<name>A0AAX2J8Q1_9FUSO</name>
<feature type="binding site" evidence="5">
    <location>
        <position position="165"/>
    </location>
    <ligand>
        <name>molybdate</name>
        <dbReference type="ChEBI" id="CHEBI:36264"/>
    </ligand>
</feature>
<dbReference type="KEGG" id="ful:C4N20_12535"/>
<protein>
    <submittedName>
        <fullName evidence="7">Molybdate-binding periplasmic protein</fullName>
    </submittedName>
</protein>
<reference evidence="7 8" key="1">
    <citation type="submission" date="2018-06" db="EMBL/GenBank/DDBJ databases">
        <authorList>
            <consortium name="Pathogen Informatics"/>
            <person name="Doyle S."/>
        </authorList>
    </citation>
    <scope>NUCLEOTIDE SEQUENCE [LARGE SCALE GENOMIC DNA]</scope>
    <source>
        <strain evidence="7 8">NCTC12112</strain>
    </source>
</reference>
<dbReference type="GeneID" id="78455644"/>
<proteinExistence type="inferred from homology"/>
<dbReference type="NCBIfam" id="TIGR01256">
    <property type="entry name" value="modA"/>
    <property type="match status" value="1"/>
</dbReference>
<dbReference type="PANTHER" id="PTHR30632">
    <property type="entry name" value="MOLYBDATE-BINDING PERIPLASMIC PROTEIN"/>
    <property type="match status" value="1"/>
</dbReference>
<sequence>MKKIFTTMVAVVSIFLLAACGKTEKKEITISAAASLNEVLSQIAENYQKENKNITVNINFGASGALKKQIEGGAPVDFVFFASKKDLEDLKKQNLVSEKFSKDILENTMVVAGRKKIDDLSEMLDHKVAIGDPDIVPAGRYAKQVLENAGLWDRMQENFVLSKDVRSAMQYVDLYEVDYAMIYKTDSRVMKNAEIVYEVPNTLHTPIIYSCGILNDKERDEVKDFYKFLTNKDSIDIFEKFGFKVINEQ</sequence>
<evidence type="ECO:0000256" key="5">
    <source>
        <dbReference type="PIRSR" id="PIRSR004846-1"/>
    </source>
</evidence>
<comment type="similarity">
    <text evidence="1">Belongs to the bacterial solute-binding protein ModA family.</text>
</comment>
<dbReference type="Gene3D" id="3.40.190.10">
    <property type="entry name" value="Periplasmic binding protein-like II"/>
    <property type="match status" value="2"/>
</dbReference>
<evidence type="ECO:0000256" key="4">
    <source>
        <dbReference type="ARBA" id="ARBA00022729"/>
    </source>
</evidence>